<accession>A0A199XSX0</accession>
<proteinExistence type="predicted"/>
<evidence type="ECO:0000313" key="1">
    <source>
        <dbReference type="EMBL" id="OAZ04740.1"/>
    </source>
</evidence>
<dbReference type="EMBL" id="JMTM01000017">
    <property type="protein sequence ID" value="OAZ04740.1"/>
    <property type="molecule type" value="Genomic_DNA"/>
</dbReference>
<protein>
    <submittedName>
        <fullName evidence="1">Uncharacterized protein</fullName>
    </submittedName>
</protein>
<organism evidence="1 2">
    <name type="scientific">Flavobacterium succinicans</name>
    <dbReference type="NCBI Taxonomy" id="29536"/>
    <lineage>
        <taxon>Bacteria</taxon>
        <taxon>Pseudomonadati</taxon>
        <taxon>Bacteroidota</taxon>
        <taxon>Flavobacteriia</taxon>
        <taxon>Flavobacteriales</taxon>
        <taxon>Flavobacteriaceae</taxon>
        <taxon>Flavobacterium</taxon>
    </lineage>
</organism>
<keyword evidence="2" id="KW-1185">Reference proteome</keyword>
<dbReference type="AlphaFoldDB" id="A0A199XSX0"/>
<name>A0A199XSX0_9FLAO</name>
<reference evidence="1 2" key="1">
    <citation type="submission" date="2016-06" db="EMBL/GenBank/DDBJ databases">
        <title>Draft genome sequence of Flavobacterium succinicans strain DD5b.</title>
        <authorList>
            <person name="Poehlein A."/>
            <person name="Daniel R."/>
            <person name="Simeonova D.D."/>
        </authorList>
    </citation>
    <scope>NUCLEOTIDE SEQUENCE [LARGE SCALE GENOMIC DNA]</scope>
    <source>
        <strain evidence="1 2">DD5b</strain>
    </source>
</reference>
<comment type="caution">
    <text evidence="1">The sequence shown here is derived from an EMBL/GenBank/DDBJ whole genome shotgun (WGS) entry which is preliminary data.</text>
</comment>
<dbReference type="PATRIC" id="fig|29536.5.peg.612"/>
<evidence type="ECO:0000313" key="2">
    <source>
        <dbReference type="Proteomes" id="UP000093807"/>
    </source>
</evidence>
<dbReference type="Proteomes" id="UP000093807">
    <property type="component" value="Unassembled WGS sequence"/>
</dbReference>
<sequence length="42" mass="4892">MTLNALNGSKIEVACVRIKQFKIVKPTPFRVEPIFLTREKFK</sequence>
<gene>
    <name evidence="1" type="ORF">FLB_05880</name>
</gene>